<dbReference type="InterPro" id="IPR009351">
    <property type="entry name" value="AlkZ-like"/>
</dbReference>
<evidence type="ECO:0000313" key="2">
    <source>
        <dbReference type="Proteomes" id="UP000282674"/>
    </source>
</evidence>
<dbReference type="AlphaFoldDB" id="A0A3M2LQN0"/>
<protein>
    <submittedName>
        <fullName evidence="1">Winged helix DNA-binding domain-containing protein</fullName>
    </submittedName>
</protein>
<accession>A0A3M2LQN0</accession>
<dbReference type="Proteomes" id="UP000282674">
    <property type="component" value="Unassembled WGS sequence"/>
</dbReference>
<keyword evidence="2" id="KW-1185">Reference proteome</keyword>
<gene>
    <name evidence="1" type="ORF">EBO15_29910</name>
</gene>
<proteinExistence type="predicted"/>
<organism evidence="1 2">
    <name type="scientific">Actinomadura harenae</name>
    <dbReference type="NCBI Taxonomy" id="2483351"/>
    <lineage>
        <taxon>Bacteria</taxon>
        <taxon>Bacillati</taxon>
        <taxon>Actinomycetota</taxon>
        <taxon>Actinomycetes</taxon>
        <taxon>Streptosporangiales</taxon>
        <taxon>Thermomonosporaceae</taxon>
        <taxon>Actinomadura</taxon>
    </lineage>
</organism>
<evidence type="ECO:0000313" key="1">
    <source>
        <dbReference type="EMBL" id="RMI39396.1"/>
    </source>
</evidence>
<dbReference type="PANTHER" id="PTHR38479">
    <property type="entry name" value="LMO0824 PROTEIN"/>
    <property type="match status" value="1"/>
</dbReference>
<dbReference type="PANTHER" id="PTHR38479:SF2">
    <property type="entry name" value="WINGED HELIX DNA-BINDING DOMAIN-CONTAINING PROTEIN"/>
    <property type="match status" value="1"/>
</dbReference>
<reference evidence="1 2" key="1">
    <citation type="submission" date="2018-10" db="EMBL/GenBank/DDBJ databases">
        <title>Isolation from soil.</title>
        <authorList>
            <person name="Hu J."/>
        </authorList>
    </citation>
    <scope>NUCLEOTIDE SEQUENCE [LARGE SCALE GENOMIC DNA]</scope>
    <source>
        <strain evidence="1 2">NEAU-Ht49</strain>
    </source>
</reference>
<sequence length="366" mass="40998">MTEILSLRQLNRATLARQMLLAREAVPVPEAVERLGGLQAQEPKPPFFGLWSRLEGFRTEDLHGAVHDRSVVRATFLRGTLHLTSAADYVALRTTLQPMLDGALKVLGDRAAGLDRPAVLEAARRHLREGPRTFNELRALLQEDFPEVNDRALGYAVRMWLPLTMVPTDDRWAFPRTASFTLADTWLDAPASDVPDDEALALRYLAAFGPATAADAQTWSGMAACGEALERLRPRLRTFQDERGRELFDLPEAPRPHEDVPAPARFLPEFDNLVLAHADRQRIISNAHRPQLTTKNLRVRAVFLWDGFAAGLWELERKRKTATLRLRPFASLPREAVKALTAEGESLLRFAEPDATDQQIDVVSPT</sequence>
<dbReference type="OrthoDB" id="9148135at2"/>
<dbReference type="RefSeq" id="WP_122197807.1">
    <property type="nucleotide sequence ID" value="NZ_JBHSKC010000043.1"/>
</dbReference>
<comment type="caution">
    <text evidence="1">The sequence shown here is derived from an EMBL/GenBank/DDBJ whole genome shotgun (WGS) entry which is preliminary data.</text>
</comment>
<dbReference type="Pfam" id="PF06224">
    <property type="entry name" value="AlkZ-like"/>
    <property type="match status" value="1"/>
</dbReference>
<dbReference type="EMBL" id="RFFG01000068">
    <property type="protein sequence ID" value="RMI39396.1"/>
    <property type="molecule type" value="Genomic_DNA"/>
</dbReference>
<name>A0A3M2LQN0_9ACTN</name>
<keyword evidence="1" id="KW-0238">DNA-binding</keyword>
<dbReference type="GO" id="GO:0003677">
    <property type="term" value="F:DNA binding"/>
    <property type="evidence" value="ECO:0007669"/>
    <property type="project" value="UniProtKB-KW"/>
</dbReference>